<evidence type="ECO:0000313" key="3">
    <source>
        <dbReference type="Proteomes" id="UP001182556"/>
    </source>
</evidence>
<dbReference type="EMBL" id="JAODAN010000004">
    <property type="protein sequence ID" value="KAK1925031.1"/>
    <property type="molecule type" value="Genomic_DNA"/>
</dbReference>
<proteinExistence type="predicted"/>
<comment type="caution">
    <text evidence="2">The sequence shown here is derived from an EMBL/GenBank/DDBJ whole genome shotgun (WGS) entry which is preliminary data.</text>
</comment>
<feature type="coiled-coil region" evidence="1">
    <location>
        <begin position="340"/>
        <end position="434"/>
    </location>
</feature>
<evidence type="ECO:0000256" key="1">
    <source>
        <dbReference type="SAM" id="Coils"/>
    </source>
</evidence>
<dbReference type="Proteomes" id="UP001182556">
    <property type="component" value="Unassembled WGS sequence"/>
</dbReference>
<dbReference type="GO" id="GO:0033596">
    <property type="term" value="C:TSC1-TSC2 complex"/>
    <property type="evidence" value="ECO:0007669"/>
    <property type="project" value="TreeGrafter"/>
</dbReference>
<protein>
    <submittedName>
        <fullName evidence="2">Uncharacterized protein</fullName>
    </submittedName>
</protein>
<dbReference type="InterPro" id="IPR007483">
    <property type="entry name" value="Hamartin"/>
</dbReference>
<name>A0AAD9FRT7_PAPLA</name>
<reference evidence="2" key="1">
    <citation type="submission" date="2023-02" db="EMBL/GenBank/DDBJ databases">
        <title>Identification and recombinant expression of a fungal hydrolase from Papiliotrema laurentii that hydrolyzes apple cutin and clears colloidal polyester polyurethane.</title>
        <authorList>
            <consortium name="DOE Joint Genome Institute"/>
            <person name="Roman V.A."/>
            <person name="Bojanowski C."/>
            <person name="Crable B.R."/>
            <person name="Wagner D.N."/>
            <person name="Hung C.S."/>
            <person name="Nadeau L.J."/>
            <person name="Schratz L."/>
            <person name="Haridas S."/>
            <person name="Pangilinan J."/>
            <person name="Lipzen A."/>
            <person name="Na H."/>
            <person name="Yan M."/>
            <person name="Ng V."/>
            <person name="Grigoriev I.V."/>
            <person name="Spatafora J.W."/>
            <person name="Barlow D."/>
            <person name="Biffinger J."/>
            <person name="Kelley-Loughnane N."/>
            <person name="Varaljay V.A."/>
            <person name="Crookes-Goodson W.J."/>
        </authorList>
    </citation>
    <scope>NUCLEOTIDE SEQUENCE</scope>
    <source>
        <strain evidence="2">5307AH</strain>
    </source>
</reference>
<organism evidence="2 3">
    <name type="scientific">Papiliotrema laurentii</name>
    <name type="common">Cryptococcus laurentii</name>
    <dbReference type="NCBI Taxonomy" id="5418"/>
    <lineage>
        <taxon>Eukaryota</taxon>
        <taxon>Fungi</taxon>
        <taxon>Dikarya</taxon>
        <taxon>Basidiomycota</taxon>
        <taxon>Agaricomycotina</taxon>
        <taxon>Tremellomycetes</taxon>
        <taxon>Tremellales</taxon>
        <taxon>Rhynchogastremaceae</taxon>
        <taxon>Papiliotrema</taxon>
    </lineage>
</organism>
<sequence>MTLPDPSTVDTDEQGFLADLETCLKSPTERLAAAQLFLESVLNQDYSPEMPASSTLMSRIASHSIFTIILRSLLLDTDNLLFPVLLRCFLAILPYAPQAITPHVPLIMIILGRAASWRDRPFADETHKEGVTRTPKPNETFGWEIAVPSAPTTIPESLQPANITQLLFVAVYSAWPSNVLAFVRDPVSYITGKKIEPVYNVPWEEVWEPGMLASRSGPLLRNFHLHPWLVYFTSSSELADEKRWEKVDPPEFITRSHMLAHSELLSGDKYDLLEGVPSEEVEVIAPTPPELSTDVAQLQRDVQLLRLEAKFANRVRKQYLYHIGRLHRHTLRFNSDEAEIHNFVNRLKDQNKTIEGLTKELAQQRADATQAQNKHVKWQEQLREKLATYREERKTWQNEAARIKGDLSEAVMALQKQKDDIATIKNERFKLQNQLMEIEPKIRHIEDYEVRMKQLTDSQKLWDDDVRRLKEAELEVESWRGRCYKVETMLRACDKERDEQAQKISALERELAAVQPVAPPPRPKSPPDMDFYITIAENAKKRVEALERENLDLRVQLEKLARLETERKIGGENMMNYLL</sequence>
<accession>A0AAD9FRT7</accession>
<dbReference type="PANTHER" id="PTHR15154">
    <property type="entry name" value="HAMARTIN"/>
    <property type="match status" value="1"/>
</dbReference>
<dbReference type="GO" id="GO:0051726">
    <property type="term" value="P:regulation of cell cycle"/>
    <property type="evidence" value="ECO:0007669"/>
    <property type="project" value="TreeGrafter"/>
</dbReference>
<dbReference type="AlphaFoldDB" id="A0AAD9FRT7"/>
<feature type="coiled-coil region" evidence="1">
    <location>
        <begin position="490"/>
        <end position="566"/>
    </location>
</feature>
<gene>
    <name evidence="2" type="ORF">DB88DRAFT_487670</name>
</gene>
<keyword evidence="3" id="KW-1185">Reference proteome</keyword>
<dbReference type="PANTHER" id="PTHR15154:SF2">
    <property type="entry name" value="HAMARTIN"/>
    <property type="match status" value="1"/>
</dbReference>
<keyword evidence="1" id="KW-0175">Coiled coil</keyword>
<dbReference type="GO" id="GO:0032007">
    <property type="term" value="P:negative regulation of TOR signaling"/>
    <property type="evidence" value="ECO:0007669"/>
    <property type="project" value="TreeGrafter"/>
</dbReference>
<evidence type="ECO:0000313" key="2">
    <source>
        <dbReference type="EMBL" id="KAK1925031.1"/>
    </source>
</evidence>